<dbReference type="HOGENOM" id="CLU_806141_0_0_7"/>
<reference evidence="2 3" key="1">
    <citation type="journal article" date="2011" name="J. Bacteriol.">
        <title>Genome sequence of the halotolerant marine bacterium Myxococcus fulvus HW-1.</title>
        <authorList>
            <person name="Li Z.F."/>
            <person name="Li X."/>
            <person name="Liu H."/>
            <person name="Liu X."/>
            <person name="Han K."/>
            <person name="Wu Z.H."/>
            <person name="Hu W."/>
            <person name="Li F.F."/>
            <person name="Li Y.Z."/>
        </authorList>
    </citation>
    <scope>NUCLEOTIDE SEQUENCE [LARGE SCALE GENOMIC DNA]</scope>
    <source>
        <strain evidence="3">ATCC BAA-855 / HW-1</strain>
    </source>
</reference>
<dbReference type="KEGG" id="mfu:LILAB_13700"/>
<organism evidence="2 3">
    <name type="scientific">Myxococcus fulvus (strain ATCC BAA-855 / HW-1)</name>
    <dbReference type="NCBI Taxonomy" id="483219"/>
    <lineage>
        <taxon>Bacteria</taxon>
        <taxon>Pseudomonadati</taxon>
        <taxon>Myxococcota</taxon>
        <taxon>Myxococcia</taxon>
        <taxon>Myxococcales</taxon>
        <taxon>Cystobacterineae</taxon>
        <taxon>Myxococcaceae</taxon>
        <taxon>Myxococcus</taxon>
    </lineage>
</organism>
<sequence length="344" mass="35925">MTKTVISMFNSARQAVTASKFESLSQPLQASVLKAPPGPVEAALARPVSSPAPAVCRAPERDTFQDTKPPSRRVPRLAVPDATGVSELPYLRDLAPENEAAQAQADQGWAPTASVIAQRSDRGCGEATLAFLSRASRSVTKGSLCEQQERESVRARAAAVSGPRSANANAKVGVNLDDGATPEEMSTALGGLGIEITNGFADFNAAATSRALKAGQFGMALVDSNAILNGALAPEQQRSGPGQLHWVTIDGINSNGTADTSDDLFRVKDPVNGEYWVSARDLEGAVQSAQQHHGSGGIFALENRTDVGSTAERDALAQLNRERTASFADKNGGGSKRLSLGESS</sequence>
<dbReference type="Proteomes" id="UP000000488">
    <property type="component" value="Chromosome"/>
</dbReference>
<evidence type="ECO:0000313" key="3">
    <source>
        <dbReference type="Proteomes" id="UP000000488"/>
    </source>
</evidence>
<dbReference type="EMBL" id="CP002830">
    <property type="protein sequence ID" value="AEI64645.1"/>
    <property type="molecule type" value="Genomic_DNA"/>
</dbReference>
<name>F8CBN0_MYXFH</name>
<proteinExistence type="predicted"/>
<evidence type="ECO:0000313" key="2">
    <source>
        <dbReference type="EMBL" id="AEI64645.1"/>
    </source>
</evidence>
<dbReference type="AlphaFoldDB" id="F8CBN0"/>
<gene>
    <name evidence="2" type="ordered locus">LILAB_13700</name>
</gene>
<feature type="region of interest" description="Disordered" evidence="1">
    <location>
        <begin position="53"/>
        <end position="74"/>
    </location>
</feature>
<evidence type="ECO:0000256" key="1">
    <source>
        <dbReference type="SAM" id="MobiDB-lite"/>
    </source>
</evidence>
<feature type="region of interest" description="Disordered" evidence="1">
    <location>
        <begin position="320"/>
        <end position="344"/>
    </location>
</feature>
<dbReference type="eggNOG" id="COG3271">
    <property type="taxonomic scope" value="Bacteria"/>
</dbReference>
<protein>
    <submittedName>
        <fullName evidence="2">Uncharacterized protein</fullName>
    </submittedName>
</protein>
<accession>F8CBN0</accession>